<keyword evidence="1" id="KW-0539">Nucleus</keyword>
<dbReference type="CDD" id="cd00067">
    <property type="entry name" value="GAL4"/>
    <property type="match status" value="1"/>
</dbReference>
<dbReference type="PROSITE" id="PS00463">
    <property type="entry name" value="ZN2_CY6_FUNGAL_1"/>
    <property type="match status" value="1"/>
</dbReference>
<evidence type="ECO:0000259" key="2">
    <source>
        <dbReference type="PROSITE" id="PS50048"/>
    </source>
</evidence>
<proteinExistence type="predicted"/>
<dbReference type="EMBL" id="JARVKF010000396">
    <property type="protein sequence ID" value="KAK9417876.1"/>
    <property type="molecule type" value="Genomic_DNA"/>
</dbReference>
<dbReference type="Gene3D" id="4.10.240.10">
    <property type="entry name" value="Zn(2)-C6 fungal-type DNA-binding domain"/>
    <property type="match status" value="1"/>
</dbReference>
<name>A0ABR2UU05_9PEZI</name>
<sequence length="441" mass="49002">MSTPWRRACAGCTKAKRQCTKQIPSCRRCIHRGVECKYPPARRLAAPSSLPPAVEIGSSAALTPETSDQTGSIDDLLVDGIDFDYTLLDVDPDLSTSVPDVSGNNGNPESSALWFLVPSSWEQEYSIARAPDVVSTSSLDACINTIRSWFFAWASGPSPTQSNPLFHPELYRREMPRYIQDAYTAVSTYHHRTPANKETVLRILEARTEQLVQEHALRETLGNELTMSEHLARVHALLAYQIIRLFDGDIRARVQAENMVDTLFKWCEAMWWGARRAQENRPLHHPQHGLVSTTASLHGPGANTAPGEMDLWHTVVHLESVRRVFLTAGIVQHVFLTLKRGWSGCPGGVTISIRRGVWDAKSAYSWGKLVGQGKDDPLLGLQSMRLDHVLSSAPVEVDDFGLAIIRVHYGAERLGQWLNEKVGRAERDDLAMSLGVDAGMY</sequence>
<dbReference type="InterPro" id="IPR001138">
    <property type="entry name" value="Zn2Cys6_DnaBD"/>
</dbReference>
<evidence type="ECO:0000313" key="4">
    <source>
        <dbReference type="Proteomes" id="UP001408356"/>
    </source>
</evidence>
<reference evidence="3 4" key="1">
    <citation type="journal article" date="2024" name="J. Plant Pathol.">
        <title>Sequence and assembly of the genome of Seiridium unicorne, isolate CBS 538.82, causal agent of cypress canker disease.</title>
        <authorList>
            <person name="Scali E."/>
            <person name="Rocca G.D."/>
            <person name="Danti R."/>
            <person name="Garbelotto M."/>
            <person name="Barberini S."/>
            <person name="Baroncelli R."/>
            <person name="Emiliani G."/>
        </authorList>
    </citation>
    <scope>NUCLEOTIDE SEQUENCE [LARGE SCALE GENOMIC DNA]</scope>
    <source>
        <strain evidence="3 4">BM-138-508</strain>
    </source>
</reference>
<dbReference type="SUPFAM" id="SSF57701">
    <property type="entry name" value="Zn2/Cys6 DNA-binding domain"/>
    <property type="match status" value="1"/>
</dbReference>
<evidence type="ECO:0000313" key="3">
    <source>
        <dbReference type="EMBL" id="KAK9417876.1"/>
    </source>
</evidence>
<dbReference type="InterPro" id="IPR036864">
    <property type="entry name" value="Zn2-C6_fun-type_DNA-bd_sf"/>
</dbReference>
<feature type="domain" description="Zn(2)-C6 fungal-type" evidence="2">
    <location>
        <begin position="8"/>
        <end position="38"/>
    </location>
</feature>
<dbReference type="Proteomes" id="UP001408356">
    <property type="component" value="Unassembled WGS sequence"/>
</dbReference>
<accession>A0ABR2UU05</accession>
<dbReference type="Pfam" id="PF00172">
    <property type="entry name" value="Zn_clus"/>
    <property type="match status" value="1"/>
</dbReference>
<evidence type="ECO:0000256" key="1">
    <source>
        <dbReference type="ARBA" id="ARBA00023242"/>
    </source>
</evidence>
<organism evidence="3 4">
    <name type="scientific">Seiridium unicorne</name>
    <dbReference type="NCBI Taxonomy" id="138068"/>
    <lineage>
        <taxon>Eukaryota</taxon>
        <taxon>Fungi</taxon>
        <taxon>Dikarya</taxon>
        <taxon>Ascomycota</taxon>
        <taxon>Pezizomycotina</taxon>
        <taxon>Sordariomycetes</taxon>
        <taxon>Xylariomycetidae</taxon>
        <taxon>Amphisphaeriales</taxon>
        <taxon>Sporocadaceae</taxon>
        <taxon>Seiridium</taxon>
    </lineage>
</organism>
<protein>
    <recommendedName>
        <fullName evidence="2">Zn(2)-C6 fungal-type domain-containing protein</fullName>
    </recommendedName>
</protein>
<comment type="caution">
    <text evidence="3">The sequence shown here is derived from an EMBL/GenBank/DDBJ whole genome shotgun (WGS) entry which is preliminary data.</text>
</comment>
<dbReference type="SMART" id="SM00066">
    <property type="entry name" value="GAL4"/>
    <property type="match status" value="1"/>
</dbReference>
<gene>
    <name evidence="3" type="ORF">SUNI508_01633</name>
</gene>
<keyword evidence="4" id="KW-1185">Reference proteome</keyword>
<dbReference type="PROSITE" id="PS50048">
    <property type="entry name" value="ZN2_CY6_FUNGAL_2"/>
    <property type="match status" value="1"/>
</dbReference>